<name>A0A411X0J6_9BURK</name>
<reference evidence="3 4" key="2">
    <citation type="submission" date="2019-02" db="EMBL/GenBank/DDBJ databases">
        <title>Draft Genome Sequences of Six Type Strains of the Genus Massilia.</title>
        <authorList>
            <person name="Miess H."/>
            <person name="Frediansyhah A."/>
            <person name="Gross H."/>
        </authorList>
    </citation>
    <scope>NUCLEOTIDE SEQUENCE [LARGE SCALE GENOMIC DNA]</scope>
    <source>
        <strain evidence="3 4">DSM 17472</strain>
    </source>
</reference>
<dbReference type="EMBL" id="BMWV01000005">
    <property type="protein sequence ID" value="GGY42399.1"/>
    <property type="molecule type" value="Genomic_DNA"/>
</dbReference>
<feature type="domain" description="PilZ" evidence="1">
    <location>
        <begin position="5"/>
        <end position="104"/>
    </location>
</feature>
<dbReference type="Pfam" id="PF07238">
    <property type="entry name" value="PilZ"/>
    <property type="match status" value="1"/>
</dbReference>
<dbReference type="InterPro" id="IPR009875">
    <property type="entry name" value="PilZ_domain"/>
</dbReference>
<evidence type="ECO:0000313" key="4">
    <source>
        <dbReference type="Proteomes" id="UP000292307"/>
    </source>
</evidence>
<accession>A0A411X0J6</accession>
<evidence type="ECO:0000313" key="3">
    <source>
        <dbReference type="EMBL" id="QBI02486.1"/>
    </source>
</evidence>
<dbReference type="RefSeq" id="WP_131146598.1">
    <property type="nucleotide sequence ID" value="NZ_BMWV01000005.1"/>
</dbReference>
<organism evidence="2 5">
    <name type="scientific">Pseudoduganella albidiflava</name>
    <dbReference type="NCBI Taxonomy" id="321983"/>
    <lineage>
        <taxon>Bacteria</taxon>
        <taxon>Pseudomonadati</taxon>
        <taxon>Pseudomonadota</taxon>
        <taxon>Betaproteobacteria</taxon>
        <taxon>Burkholderiales</taxon>
        <taxon>Oxalobacteraceae</taxon>
        <taxon>Telluria group</taxon>
        <taxon>Pseudoduganella</taxon>
    </lineage>
</organism>
<keyword evidence="4" id="KW-1185">Reference proteome</keyword>
<sequence length="106" mass="11468">MLVDQRQGVRKILRVRAMVIIDGAAPVPARTFDLSLGGMSVTSGSKVEPGQTGQVVFEMLVDGKPQIITCRARVSHCIFSGNEFKVGFVFLPLNADATAAITKFMR</sequence>
<dbReference type="AlphaFoldDB" id="A0A411X0J6"/>
<dbReference type="Gene3D" id="2.40.10.220">
    <property type="entry name" value="predicted glycosyltransferase like domains"/>
    <property type="match status" value="1"/>
</dbReference>
<dbReference type="Proteomes" id="UP000292307">
    <property type="component" value="Chromosome"/>
</dbReference>
<gene>
    <name evidence="3" type="ORF">EYF70_17805</name>
    <name evidence="2" type="ORF">GCM10007387_25470</name>
</gene>
<dbReference type="GO" id="GO:0035438">
    <property type="term" value="F:cyclic-di-GMP binding"/>
    <property type="evidence" value="ECO:0007669"/>
    <property type="project" value="InterPro"/>
</dbReference>
<dbReference type="OrthoDB" id="8811313at2"/>
<dbReference type="EMBL" id="CP036401">
    <property type="protein sequence ID" value="QBI02486.1"/>
    <property type="molecule type" value="Genomic_DNA"/>
</dbReference>
<reference evidence="2" key="1">
    <citation type="journal article" date="2014" name="Int. J. Syst. Evol. Microbiol.">
        <title>Complete genome sequence of Corynebacterium casei LMG S-19264T (=DSM 44701T), isolated from a smear-ripened cheese.</title>
        <authorList>
            <consortium name="US DOE Joint Genome Institute (JGI-PGF)"/>
            <person name="Walter F."/>
            <person name="Albersmeier A."/>
            <person name="Kalinowski J."/>
            <person name="Ruckert C."/>
        </authorList>
    </citation>
    <scope>NUCLEOTIDE SEQUENCE</scope>
    <source>
        <strain evidence="2">KCTC 12343</strain>
    </source>
</reference>
<reference evidence="2" key="3">
    <citation type="submission" date="2022-12" db="EMBL/GenBank/DDBJ databases">
        <authorList>
            <person name="Sun Q."/>
            <person name="Kim S."/>
        </authorList>
    </citation>
    <scope>NUCLEOTIDE SEQUENCE</scope>
    <source>
        <strain evidence="2">KCTC 12343</strain>
    </source>
</reference>
<dbReference type="Proteomes" id="UP000628442">
    <property type="component" value="Unassembled WGS sequence"/>
</dbReference>
<evidence type="ECO:0000313" key="2">
    <source>
        <dbReference type="EMBL" id="GGY42399.1"/>
    </source>
</evidence>
<protein>
    <submittedName>
        <fullName evidence="3">PilZ domain-containing protein</fullName>
    </submittedName>
</protein>
<evidence type="ECO:0000259" key="1">
    <source>
        <dbReference type="Pfam" id="PF07238"/>
    </source>
</evidence>
<dbReference type="SUPFAM" id="SSF141371">
    <property type="entry name" value="PilZ domain-like"/>
    <property type="match status" value="1"/>
</dbReference>
<proteinExistence type="predicted"/>
<evidence type="ECO:0000313" key="5">
    <source>
        <dbReference type="Proteomes" id="UP000628442"/>
    </source>
</evidence>